<sequence>MSEEFKAKIVGDNYDIKRREALKKIDNAKFDFGKSSLPSDVDLGVKVATLFDPRFWNIGRCHRSQKGDELFNFGICIGGDNPLSAGAIIAAVFAVQGIGILAAAIVSTVTIVAFQSTITPNDYSHFDYVWRIVTGIGAIPGVVALYFRLKIPETPRFTMDLERNVNQAVQDIDTVLKTGLYKPREQEVIVKVEAPKASFTDFFGHSGKWENEKVLFGTAFTWFVLDIAFCGITLNSNIILNQIEFLGDGKDPYETLFKTSVGNIILGSTPNPTYGFAWLTALFIVLGFGYLEYI</sequence>
<reference evidence="1" key="1">
    <citation type="submission" date="2021-06" db="EMBL/GenBank/DDBJ databases">
        <authorList>
            <person name="Kallberg Y."/>
            <person name="Tangrot J."/>
            <person name="Rosling A."/>
        </authorList>
    </citation>
    <scope>NUCLEOTIDE SEQUENCE</scope>
    <source>
        <strain evidence="1">IL203A</strain>
    </source>
</reference>
<dbReference type="EMBL" id="CAJVPU010014422">
    <property type="protein sequence ID" value="CAG8639981.1"/>
    <property type="molecule type" value="Genomic_DNA"/>
</dbReference>
<dbReference type="Proteomes" id="UP000789702">
    <property type="component" value="Unassembled WGS sequence"/>
</dbReference>
<name>A0ACA9NDI2_9GLOM</name>
<comment type="caution">
    <text evidence="1">The sequence shown here is derived from an EMBL/GenBank/DDBJ whole genome shotgun (WGS) entry which is preliminary data.</text>
</comment>
<keyword evidence="2" id="KW-1185">Reference proteome</keyword>
<organism evidence="1 2">
    <name type="scientific">Dentiscutata heterogama</name>
    <dbReference type="NCBI Taxonomy" id="1316150"/>
    <lineage>
        <taxon>Eukaryota</taxon>
        <taxon>Fungi</taxon>
        <taxon>Fungi incertae sedis</taxon>
        <taxon>Mucoromycota</taxon>
        <taxon>Glomeromycotina</taxon>
        <taxon>Glomeromycetes</taxon>
        <taxon>Diversisporales</taxon>
        <taxon>Gigasporaceae</taxon>
        <taxon>Dentiscutata</taxon>
    </lineage>
</organism>
<protein>
    <submittedName>
        <fullName evidence="1">3447_t:CDS:1</fullName>
    </submittedName>
</protein>
<evidence type="ECO:0000313" key="2">
    <source>
        <dbReference type="Proteomes" id="UP000789702"/>
    </source>
</evidence>
<accession>A0ACA9NDI2</accession>
<proteinExistence type="predicted"/>
<gene>
    <name evidence="1" type="ORF">DHETER_LOCUS8800</name>
</gene>
<evidence type="ECO:0000313" key="1">
    <source>
        <dbReference type="EMBL" id="CAG8639981.1"/>
    </source>
</evidence>